<keyword evidence="6" id="KW-0418">Kinase</keyword>
<evidence type="ECO:0000256" key="7">
    <source>
        <dbReference type="ARBA" id="ARBA00022840"/>
    </source>
</evidence>
<dbReference type="eggNOG" id="COG0745">
    <property type="taxonomic scope" value="Bacteria"/>
</dbReference>
<keyword evidence="3 12" id="KW-0597">Phosphoprotein</keyword>
<organism evidence="17 18">
    <name type="scientific">Saccharicrinis fermentans DSM 9555 = JCM 21142</name>
    <dbReference type="NCBI Taxonomy" id="869213"/>
    <lineage>
        <taxon>Bacteria</taxon>
        <taxon>Pseudomonadati</taxon>
        <taxon>Bacteroidota</taxon>
        <taxon>Bacteroidia</taxon>
        <taxon>Marinilabiliales</taxon>
        <taxon>Marinilabiliaceae</taxon>
        <taxon>Saccharicrinis</taxon>
    </lineage>
</organism>
<dbReference type="FunFam" id="3.30.565.10:FF:000037">
    <property type="entry name" value="Hybrid sensor histidine kinase/response regulator"/>
    <property type="match status" value="1"/>
</dbReference>
<evidence type="ECO:0000256" key="1">
    <source>
        <dbReference type="ARBA" id="ARBA00000085"/>
    </source>
</evidence>
<dbReference type="InterPro" id="IPR013783">
    <property type="entry name" value="Ig-like_fold"/>
</dbReference>
<dbReference type="CDD" id="cd17574">
    <property type="entry name" value="REC_OmpR"/>
    <property type="match status" value="1"/>
</dbReference>
<dbReference type="PROSITE" id="PS00041">
    <property type="entry name" value="HTH_ARAC_FAMILY_1"/>
    <property type="match status" value="1"/>
</dbReference>
<keyword evidence="8" id="KW-0902">Two-component regulatory system</keyword>
<dbReference type="InterPro" id="IPR018060">
    <property type="entry name" value="HTH_AraC"/>
</dbReference>
<evidence type="ECO:0000256" key="3">
    <source>
        <dbReference type="ARBA" id="ARBA00022553"/>
    </source>
</evidence>
<feature type="domain" description="Histidine kinase" evidence="15">
    <location>
        <begin position="850"/>
        <end position="1067"/>
    </location>
</feature>
<dbReference type="PANTHER" id="PTHR43547">
    <property type="entry name" value="TWO-COMPONENT HISTIDINE KINASE"/>
    <property type="match status" value="1"/>
</dbReference>
<feature type="transmembrane region" description="Helical" evidence="13">
    <location>
        <begin position="799"/>
        <end position="818"/>
    </location>
</feature>
<dbReference type="InterPro" id="IPR036890">
    <property type="entry name" value="HATPase_C_sf"/>
</dbReference>
<dbReference type="GO" id="GO:0005524">
    <property type="term" value="F:ATP binding"/>
    <property type="evidence" value="ECO:0007669"/>
    <property type="project" value="UniProtKB-KW"/>
</dbReference>
<dbReference type="PANTHER" id="PTHR43547:SF2">
    <property type="entry name" value="HYBRID SIGNAL TRANSDUCTION HISTIDINE KINASE C"/>
    <property type="match status" value="1"/>
</dbReference>
<dbReference type="SUPFAM" id="SSF47384">
    <property type="entry name" value="Homodimeric domain of signal transducing histidine kinase"/>
    <property type="match status" value="1"/>
</dbReference>
<dbReference type="OrthoDB" id="1116352at2"/>
<dbReference type="SMART" id="SM00448">
    <property type="entry name" value="REC"/>
    <property type="match status" value="1"/>
</dbReference>
<dbReference type="InterPro" id="IPR011123">
    <property type="entry name" value="Y_Y_Y"/>
</dbReference>
<dbReference type="CDD" id="cd00082">
    <property type="entry name" value="HisKA"/>
    <property type="match status" value="1"/>
</dbReference>
<dbReference type="InterPro" id="IPR015943">
    <property type="entry name" value="WD40/YVTN_repeat-like_dom_sf"/>
</dbReference>
<name>W7YEF2_9BACT</name>
<evidence type="ECO:0000256" key="8">
    <source>
        <dbReference type="ARBA" id="ARBA00023012"/>
    </source>
</evidence>
<dbReference type="Gene3D" id="1.10.10.60">
    <property type="entry name" value="Homeodomain-like"/>
    <property type="match status" value="2"/>
</dbReference>
<dbReference type="InterPro" id="IPR011006">
    <property type="entry name" value="CheY-like_superfamily"/>
</dbReference>
<evidence type="ECO:0000256" key="10">
    <source>
        <dbReference type="ARBA" id="ARBA00023125"/>
    </source>
</evidence>
<dbReference type="Proteomes" id="UP000019402">
    <property type="component" value="Unassembled WGS sequence"/>
</dbReference>
<keyword evidence="7" id="KW-0067">ATP-binding</keyword>
<dbReference type="STRING" id="869213.GCA_000517085_04269"/>
<evidence type="ECO:0000313" key="17">
    <source>
        <dbReference type="EMBL" id="GAF02836.1"/>
    </source>
</evidence>
<keyword evidence="9" id="KW-0805">Transcription regulation</keyword>
<dbReference type="Pfam" id="PF07494">
    <property type="entry name" value="Reg_prop"/>
    <property type="match status" value="2"/>
</dbReference>
<dbReference type="SMART" id="SM00387">
    <property type="entry name" value="HATPase_c"/>
    <property type="match status" value="1"/>
</dbReference>
<dbReference type="InterPro" id="IPR011110">
    <property type="entry name" value="Reg_prop"/>
</dbReference>
<dbReference type="InterPro" id="IPR001789">
    <property type="entry name" value="Sig_transdc_resp-reg_receiver"/>
</dbReference>
<keyword evidence="13" id="KW-1133">Transmembrane helix</keyword>
<reference evidence="17 18" key="1">
    <citation type="journal article" date="2014" name="Genome Announc.">
        <title>Draft Genome Sequence of Cytophaga fermentans JCM 21142T, a Facultative Anaerobe Isolated from Marine Mud.</title>
        <authorList>
            <person name="Starns D."/>
            <person name="Oshima K."/>
            <person name="Suda W."/>
            <person name="Iino T."/>
            <person name="Yuki M."/>
            <person name="Inoue J."/>
            <person name="Kitamura K."/>
            <person name="Iida T."/>
            <person name="Darby A."/>
            <person name="Hattori M."/>
            <person name="Ohkuma M."/>
        </authorList>
    </citation>
    <scope>NUCLEOTIDE SEQUENCE [LARGE SCALE GENOMIC DNA]</scope>
    <source>
        <strain evidence="17 18">JCM 21142</strain>
    </source>
</reference>
<keyword evidence="5" id="KW-0547">Nucleotide-binding</keyword>
<evidence type="ECO:0000256" key="13">
    <source>
        <dbReference type="SAM" id="Phobius"/>
    </source>
</evidence>
<dbReference type="GO" id="GO:0043565">
    <property type="term" value="F:sequence-specific DNA binding"/>
    <property type="evidence" value="ECO:0007669"/>
    <property type="project" value="InterPro"/>
</dbReference>
<dbReference type="InterPro" id="IPR009057">
    <property type="entry name" value="Homeodomain-like_sf"/>
</dbReference>
<feature type="modified residue" description="4-aspartylphosphate" evidence="12">
    <location>
        <position position="1160"/>
    </location>
</feature>
<dbReference type="EMBL" id="BAMD01000014">
    <property type="protein sequence ID" value="GAF02836.1"/>
    <property type="molecule type" value="Genomic_DNA"/>
</dbReference>
<dbReference type="PRINTS" id="PR00344">
    <property type="entry name" value="BCTRLSENSOR"/>
</dbReference>
<protein>
    <recommendedName>
        <fullName evidence="2">histidine kinase</fullName>
        <ecNumber evidence="2">2.7.13.3</ecNumber>
    </recommendedName>
</protein>
<keyword evidence="10" id="KW-0238">DNA-binding</keyword>
<dbReference type="InterPro" id="IPR036097">
    <property type="entry name" value="HisK_dim/P_sf"/>
</dbReference>
<evidence type="ECO:0000259" key="16">
    <source>
        <dbReference type="PROSITE" id="PS50110"/>
    </source>
</evidence>
<feature type="domain" description="HTH araC/xylS-type" evidence="14">
    <location>
        <begin position="1259"/>
        <end position="1358"/>
    </location>
</feature>
<dbReference type="eggNOG" id="COG2205">
    <property type="taxonomic scope" value="Bacteria"/>
</dbReference>
<dbReference type="Gene3D" id="1.10.287.130">
    <property type="match status" value="1"/>
</dbReference>
<dbReference type="Gene3D" id="2.130.10.10">
    <property type="entry name" value="YVTN repeat-like/Quinoprotein amine dehydrogenase"/>
    <property type="match status" value="2"/>
</dbReference>
<evidence type="ECO:0000256" key="12">
    <source>
        <dbReference type="PROSITE-ProRule" id="PRU00169"/>
    </source>
</evidence>
<keyword evidence="11" id="KW-0804">Transcription</keyword>
<dbReference type="Pfam" id="PF00512">
    <property type="entry name" value="HisKA"/>
    <property type="match status" value="1"/>
</dbReference>
<dbReference type="SUPFAM" id="SSF52172">
    <property type="entry name" value="CheY-like"/>
    <property type="match status" value="1"/>
</dbReference>
<dbReference type="Pfam" id="PF12833">
    <property type="entry name" value="HTH_18"/>
    <property type="match status" value="1"/>
</dbReference>
<dbReference type="Pfam" id="PF00072">
    <property type="entry name" value="Response_reg"/>
    <property type="match status" value="1"/>
</dbReference>
<comment type="caution">
    <text evidence="17">The sequence shown here is derived from an EMBL/GenBank/DDBJ whole genome shotgun (WGS) entry which is preliminary data.</text>
</comment>
<dbReference type="eggNOG" id="COG3292">
    <property type="taxonomic scope" value="Bacteria"/>
</dbReference>
<dbReference type="FunFam" id="3.40.50.2300:FF:000138">
    <property type="entry name" value="Two-component system sensor histidine kinase/response regulator"/>
    <property type="match status" value="1"/>
</dbReference>
<keyword evidence="4" id="KW-0808">Transferase</keyword>
<dbReference type="EC" id="2.7.13.3" evidence="2"/>
<dbReference type="InterPro" id="IPR003661">
    <property type="entry name" value="HisK_dim/P_dom"/>
</dbReference>
<feature type="domain" description="Response regulatory" evidence="16">
    <location>
        <begin position="1112"/>
        <end position="1227"/>
    </location>
</feature>
<keyword evidence="18" id="KW-1185">Reference proteome</keyword>
<dbReference type="InterPro" id="IPR004358">
    <property type="entry name" value="Sig_transdc_His_kin-like_C"/>
</dbReference>
<evidence type="ECO:0000256" key="6">
    <source>
        <dbReference type="ARBA" id="ARBA00022777"/>
    </source>
</evidence>
<dbReference type="SUPFAM" id="SSF46689">
    <property type="entry name" value="Homeodomain-like"/>
    <property type="match status" value="1"/>
</dbReference>
<evidence type="ECO:0000313" key="18">
    <source>
        <dbReference type="Proteomes" id="UP000019402"/>
    </source>
</evidence>
<dbReference type="InterPro" id="IPR003594">
    <property type="entry name" value="HATPase_dom"/>
</dbReference>
<dbReference type="Gene3D" id="3.40.50.2300">
    <property type="match status" value="1"/>
</dbReference>
<dbReference type="PROSITE" id="PS50109">
    <property type="entry name" value="HIS_KIN"/>
    <property type="match status" value="1"/>
</dbReference>
<dbReference type="InterPro" id="IPR018062">
    <property type="entry name" value="HTH_AraC-typ_CS"/>
</dbReference>
<dbReference type="PROSITE" id="PS01124">
    <property type="entry name" value="HTH_ARAC_FAMILY_2"/>
    <property type="match status" value="1"/>
</dbReference>
<dbReference type="InterPro" id="IPR005467">
    <property type="entry name" value="His_kinase_dom"/>
</dbReference>
<dbReference type="GO" id="GO:0003700">
    <property type="term" value="F:DNA-binding transcription factor activity"/>
    <property type="evidence" value="ECO:0007669"/>
    <property type="project" value="InterPro"/>
</dbReference>
<sequence length="1364" mass="156327">MKIKSLYTFLLTYIGIGLAQLTFAQNMRVYQLPIMDQLPSNSVLKLFQDKEGYMWFGTQDGFCRYDGYMMKVFRSDLNKPHLLSSNKISSITEDFNDHIWIGTYEGLSILNKKTYEITPHPDSTLQHKTIYNILNASDSTIWVGYSNGVTRYNPDFSIRENYMNNPRLSHSLPNASVNHIFEDNYQNIWLALWGHGLYKYNKETNTFIKQPRIGVFDNPFKIYQDTHNNYWIGNWDEGLYLFNPNSFSNSPYQKIALAPWKNDIKDNRFFSFVQDENLGYIWAMSMSGVSTYQYDDSGELKNIDTRHMLKKTNNIFSEISKDKEGNLWIGAFSEGVFKIDFNKPLIENFPIHILQNKNNIAPSFTAICEDGHGDIWFNQNRVGLFVYSPKQQNIRYYEEIKELETKSKLKKINLITYIAGQNEIWISNVENGTILCIQKNGKEINNTHELNLDTILKNPGIPSMIYEDKQSNVWIATNKALFAQPAGSKKTILVHKNFPTITSITEDNNNALWISTDKNGIYKIAIPHTLSDSLVAKLSFKHITDKLLNSHLETITADLSGTIWIGKKNGGLIAYNTTSKTMTDRTSDCGLKGEAILDIISDKYNNIWITTYKKVIEFNPQNNASISYSSSDGMQINSHLKNALYKTKDSKHIYIAGNRGYSRFSPSEHLLASPREQKVKITDIKIQNESILTPDKINKYDKSQNTLTLSPTDKNIELYFSALNFSNPNKIRYAYKLDGIDDQWVYVDEGRQFAVYSQLKKGQYNFMVKASDAHNLWGNHITTLQIIREPAIYETNTAFVLYFLLISFVIYALIYIMMGRIKLRNKVKMTEFEKNKTEELTQTKLKYFTNISHDLLTPLTIISCLIDDIETTVSQKIPQFTLMRSNVVRLKRLLQQILDFRRIESGRMKLNITHSDIAAFINDICHNHFLPIFNKKHITFTFSSSKKEINAYFDADKIDKILFNLLSNAFKYTPINGTVQVSLTTILEKEHTFLTIQVSDTGAGIAHNNLDKIFTRFYTNKTLSASDTHGIGLSLSKDLVELHYGTISVDSELNKGTTFTIKIPIDKASYTFEETSAPISMEITENQDAQISNTAEDFDTDNENSNHLSNITILIVEDNQDLLKLMSQILAKTYHVKTATNGLEALELIKSTDIDIVVSDVMMPKMDGIELCKTIKNNLETSHISIIVLTAKNSINDRIECYNAGADAYISKPFEMKVLQARINNFVSHKQNKQKEFKTNLEINVSSLENHSMDEHFLNQAISIIETHISETTFDINMFASELNLSKSSLYRKIKTITGLSPIEFIRNIKLKHASLMLKNNITSISEVAYEVGFSDPKYFSSCFKNEFNITPSEYQKKHHTNSK</sequence>
<dbReference type="SMART" id="SM00342">
    <property type="entry name" value="HTH_ARAC"/>
    <property type="match status" value="1"/>
</dbReference>
<evidence type="ECO:0000256" key="9">
    <source>
        <dbReference type="ARBA" id="ARBA00023015"/>
    </source>
</evidence>
<comment type="catalytic activity">
    <reaction evidence="1">
        <text>ATP + protein L-histidine = ADP + protein N-phospho-L-histidine.</text>
        <dbReference type="EC" id="2.7.13.3"/>
    </reaction>
</comment>
<keyword evidence="13" id="KW-0472">Membrane</keyword>
<dbReference type="SUPFAM" id="SSF55874">
    <property type="entry name" value="ATPase domain of HSP90 chaperone/DNA topoisomerase II/histidine kinase"/>
    <property type="match status" value="1"/>
</dbReference>
<dbReference type="SUPFAM" id="SSF63829">
    <property type="entry name" value="Calcium-dependent phosphotriesterase"/>
    <property type="match status" value="3"/>
</dbReference>
<dbReference type="Pfam" id="PF07495">
    <property type="entry name" value="Y_Y_Y"/>
    <property type="match status" value="1"/>
</dbReference>
<dbReference type="PROSITE" id="PS50110">
    <property type="entry name" value="RESPONSE_REGULATORY"/>
    <property type="match status" value="1"/>
</dbReference>
<evidence type="ECO:0000259" key="15">
    <source>
        <dbReference type="PROSITE" id="PS50109"/>
    </source>
</evidence>
<evidence type="ECO:0000256" key="2">
    <source>
        <dbReference type="ARBA" id="ARBA00012438"/>
    </source>
</evidence>
<dbReference type="Pfam" id="PF02518">
    <property type="entry name" value="HATPase_c"/>
    <property type="match status" value="1"/>
</dbReference>
<evidence type="ECO:0000259" key="14">
    <source>
        <dbReference type="PROSITE" id="PS01124"/>
    </source>
</evidence>
<gene>
    <name evidence="17" type="ORF">JCM21142_41481</name>
</gene>
<evidence type="ECO:0000256" key="5">
    <source>
        <dbReference type="ARBA" id="ARBA00022741"/>
    </source>
</evidence>
<dbReference type="Gene3D" id="2.60.40.10">
    <property type="entry name" value="Immunoglobulins"/>
    <property type="match status" value="1"/>
</dbReference>
<accession>W7YEF2</accession>
<dbReference type="Gene3D" id="3.30.565.10">
    <property type="entry name" value="Histidine kinase-like ATPase, C-terminal domain"/>
    <property type="match status" value="1"/>
</dbReference>
<dbReference type="SMART" id="SM00388">
    <property type="entry name" value="HisKA"/>
    <property type="match status" value="1"/>
</dbReference>
<dbReference type="GO" id="GO:0000155">
    <property type="term" value="F:phosphorelay sensor kinase activity"/>
    <property type="evidence" value="ECO:0007669"/>
    <property type="project" value="InterPro"/>
</dbReference>
<evidence type="ECO:0000256" key="4">
    <source>
        <dbReference type="ARBA" id="ARBA00022679"/>
    </source>
</evidence>
<proteinExistence type="predicted"/>
<keyword evidence="13" id="KW-0812">Transmembrane</keyword>
<dbReference type="RefSeq" id="WP_027473527.1">
    <property type="nucleotide sequence ID" value="NZ_BAMD01000014.1"/>
</dbReference>
<evidence type="ECO:0000256" key="11">
    <source>
        <dbReference type="ARBA" id="ARBA00023163"/>
    </source>
</evidence>